<dbReference type="Pfam" id="PF01850">
    <property type="entry name" value="PIN"/>
    <property type="match status" value="1"/>
</dbReference>
<sequence length="136" mass="15756">MIIFDSTFLIDFMKSHNNPKKIKANRFFQEVLDSNEPFATTFVNVFEIYKGAYKSENIEKSLNYINDMLKIIPVLKFNEKYYSEYGDLSARLEKNGTPIGRFDELIAAITIYNGARLVTNNTKDFSRIPAIEVINH</sequence>
<feature type="domain" description="PIN" evidence="7">
    <location>
        <begin position="2"/>
        <end position="129"/>
    </location>
</feature>
<keyword evidence="9" id="KW-1185">Reference proteome</keyword>
<protein>
    <submittedName>
        <fullName evidence="8">Type II toxin-antitoxin system VapC family toxin</fullName>
    </submittedName>
</protein>
<evidence type="ECO:0000256" key="6">
    <source>
        <dbReference type="ARBA" id="ARBA00038093"/>
    </source>
</evidence>
<dbReference type="InterPro" id="IPR029060">
    <property type="entry name" value="PIN-like_dom_sf"/>
</dbReference>
<dbReference type="InterPro" id="IPR050556">
    <property type="entry name" value="Type_II_TA_system_RNase"/>
</dbReference>
<evidence type="ECO:0000256" key="4">
    <source>
        <dbReference type="ARBA" id="ARBA00022801"/>
    </source>
</evidence>
<dbReference type="GO" id="GO:0016787">
    <property type="term" value="F:hydrolase activity"/>
    <property type="evidence" value="ECO:0007669"/>
    <property type="project" value="UniProtKB-KW"/>
</dbReference>
<dbReference type="PANTHER" id="PTHR33653:SF1">
    <property type="entry name" value="RIBONUCLEASE VAPC2"/>
    <property type="match status" value="1"/>
</dbReference>
<comment type="similarity">
    <text evidence="6">Belongs to the PINc/VapC protein family.</text>
</comment>
<dbReference type="GO" id="GO:0004518">
    <property type="term" value="F:nuclease activity"/>
    <property type="evidence" value="ECO:0007669"/>
    <property type="project" value="UniProtKB-KW"/>
</dbReference>
<evidence type="ECO:0000256" key="2">
    <source>
        <dbReference type="ARBA" id="ARBA00022722"/>
    </source>
</evidence>
<dbReference type="PANTHER" id="PTHR33653">
    <property type="entry name" value="RIBONUCLEASE VAPC2"/>
    <property type="match status" value="1"/>
</dbReference>
<organism evidence="8 9">
    <name type="scientific">Methanoplanus endosymbiosus</name>
    <dbReference type="NCBI Taxonomy" id="33865"/>
    <lineage>
        <taxon>Archaea</taxon>
        <taxon>Methanobacteriati</taxon>
        <taxon>Methanobacteriota</taxon>
        <taxon>Stenosarchaea group</taxon>
        <taxon>Methanomicrobia</taxon>
        <taxon>Methanomicrobiales</taxon>
        <taxon>Methanomicrobiaceae</taxon>
        <taxon>Methanoplanus</taxon>
    </lineage>
</organism>
<reference evidence="8" key="1">
    <citation type="submission" date="2022-04" db="EMBL/GenBank/DDBJ databases">
        <title>Complete genome of Methanoplanus endosymbiosus DSM 3599.</title>
        <authorList>
            <person name="Chen S.-C."/>
            <person name="You Y.-T."/>
            <person name="Zhou Y.-Z."/>
            <person name="Lai M.-C."/>
        </authorList>
    </citation>
    <scope>NUCLEOTIDE SEQUENCE</scope>
    <source>
        <strain evidence="8">DSM 3599</strain>
    </source>
</reference>
<dbReference type="InterPro" id="IPR002716">
    <property type="entry name" value="PIN_dom"/>
</dbReference>
<evidence type="ECO:0000256" key="3">
    <source>
        <dbReference type="ARBA" id="ARBA00022723"/>
    </source>
</evidence>
<evidence type="ECO:0000313" key="8">
    <source>
        <dbReference type="EMBL" id="UUX92537.1"/>
    </source>
</evidence>
<dbReference type="RefSeq" id="WP_257742683.1">
    <property type="nucleotide sequence ID" value="NZ_CP096115.1"/>
</dbReference>
<dbReference type="GO" id="GO:0046872">
    <property type="term" value="F:metal ion binding"/>
    <property type="evidence" value="ECO:0007669"/>
    <property type="project" value="UniProtKB-KW"/>
</dbReference>
<dbReference type="EMBL" id="CP096115">
    <property type="protein sequence ID" value="UUX92537.1"/>
    <property type="molecule type" value="Genomic_DNA"/>
</dbReference>
<keyword evidence="3" id="KW-0479">Metal-binding</keyword>
<evidence type="ECO:0000259" key="7">
    <source>
        <dbReference type="Pfam" id="PF01850"/>
    </source>
</evidence>
<dbReference type="Gene3D" id="3.40.50.1010">
    <property type="entry name" value="5'-nuclease"/>
    <property type="match status" value="1"/>
</dbReference>
<dbReference type="CDD" id="cd09881">
    <property type="entry name" value="PIN_VapC4-5_FitB-like"/>
    <property type="match status" value="1"/>
</dbReference>
<comment type="cofactor">
    <cofactor evidence="1">
        <name>Mg(2+)</name>
        <dbReference type="ChEBI" id="CHEBI:18420"/>
    </cofactor>
</comment>
<keyword evidence="2" id="KW-0540">Nuclease</keyword>
<evidence type="ECO:0000256" key="5">
    <source>
        <dbReference type="ARBA" id="ARBA00022842"/>
    </source>
</evidence>
<dbReference type="SUPFAM" id="SSF88723">
    <property type="entry name" value="PIN domain-like"/>
    <property type="match status" value="1"/>
</dbReference>
<dbReference type="KEGG" id="mend:L6E24_14580"/>
<keyword evidence="4" id="KW-0378">Hydrolase</keyword>
<evidence type="ECO:0000256" key="1">
    <source>
        <dbReference type="ARBA" id="ARBA00001946"/>
    </source>
</evidence>
<keyword evidence="5" id="KW-0460">Magnesium</keyword>
<dbReference type="Proteomes" id="UP001060368">
    <property type="component" value="Chromosome"/>
</dbReference>
<proteinExistence type="inferred from homology"/>
<accession>A0A9E7PNG1</accession>
<name>A0A9E7PNG1_9EURY</name>
<dbReference type="AlphaFoldDB" id="A0A9E7PNG1"/>
<dbReference type="GeneID" id="74308955"/>
<gene>
    <name evidence="8" type="ORF">L6E24_14580</name>
</gene>
<evidence type="ECO:0000313" key="9">
    <source>
        <dbReference type="Proteomes" id="UP001060368"/>
    </source>
</evidence>